<dbReference type="RefSeq" id="XP_037157935.1">
    <property type="nucleotide sequence ID" value="XM_037315179.1"/>
</dbReference>
<dbReference type="InterPro" id="IPR013120">
    <property type="entry name" value="FAR_NAD-bd"/>
</dbReference>
<organism evidence="4 5">
    <name type="scientific">Letharia columbiana</name>
    <dbReference type="NCBI Taxonomy" id="112416"/>
    <lineage>
        <taxon>Eukaryota</taxon>
        <taxon>Fungi</taxon>
        <taxon>Dikarya</taxon>
        <taxon>Ascomycota</taxon>
        <taxon>Pezizomycotina</taxon>
        <taxon>Lecanoromycetes</taxon>
        <taxon>OSLEUM clade</taxon>
        <taxon>Lecanoromycetidae</taxon>
        <taxon>Lecanorales</taxon>
        <taxon>Lecanorineae</taxon>
        <taxon>Parmeliaceae</taxon>
        <taxon>Letharia</taxon>
    </lineage>
</organism>
<accession>A0A8H6CFS2</accession>
<evidence type="ECO:0000256" key="1">
    <source>
        <dbReference type="ARBA" id="ARBA00022450"/>
    </source>
</evidence>
<dbReference type="SUPFAM" id="SSF51735">
    <property type="entry name" value="NAD(P)-binding Rossmann-fold domains"/>
    <property type="match status" value="1"/>
</dbReference>
<dbReference type="PANTHER" id="PTHR43439:SF2">
    <property type="entry name" value="ENZYME, PUTATIVE (JCVI)-RELATED"/>
    <property type="match status" value="1"/>
</dbReference>
<dbReference type="PROSITE" id="PS50075">
    <property type="entry name" value="CARRIER"/>
    <property type="match status" value="1"/>
</dbReference>
<comment type="caution">
    <text evidence="4">The sequence shown here is derived from an EMBL/GenBank/DDBJ whole genome shotgun (WGS) entry which is preliminary data.</text>
</comment>
<reference evidence="4 5" key="1">
    <citation type="journal article" date="2020" name="Genomics">
        <title>Complete, high-quality genomes from long-read metagenomic sequencing of two wolf lichen thalli reveals enigmatic genome architecture.</title>
        <authorList>
            <person name="McKenzie S.K."/>
            <person name="Walston R.F."/>
            <person name="Allen J.L."/>
        </authorList>
    </citation>
    <scope>NUCLEOTIDE SEQUENCE [LARGE SCALE GENOMIC DNA]</scope>
    <source>
        <strain evidence="4">WasteWater2</strain>
    </source>
</reference>
<protein>
    <recommendedName>
        <fullName evidence="3">Carrier domain-containing protein</fullName>
    </recommendedName>
</protein>
<keyword evidence="5" id="KW-1185">Reference proteome</keyword>
<evidence type="ECO:0000313" key="4">
    <source>
        <dbReference type="EMBL" id="KAF6222550.1"/>
    </source>
</evidence>
<dbReference type="OrthoDB" id="429813at2759"/>
<dbReference type="InterPro" id="IPR036736">
    <property type="entry name" value="ACP-like_sf"/>
</dbReference>
<dbReference type="InterPro" id="IPR042099">
    <property type="entry name" value="ANL_N_sf"/>
</dbReference>
<dbReference type="InterPro" id="IPR000873">
    <property type="entry name" value="AMP-dep_synth/lig_dom"/>
</dbReference>
<dbReference type="GeneID" id="59294983"/>
<dbReference type="AlphaFoldDB" id="A0A8H6CFS2"/>
<dbReference type="PANTHER" id="PTHR43439">
    <property type="entry name" value="PHENYLACETATE-COENZYME A LIGASE"/>
    <property type="match status" value="1"/>
</dbReference>
<evidence type="ECO:0000256" key="2">
    <source>
        <dbReference type="ARBA" id="ARBA00022553"/>
    </source>
</evidence>
<dbReference type="InterPro" id="IPR020845">
    <property type="entry name" value="AMP-binding_CS"/>
</dbReference>
<feature type="domain" description="Carrier" evidence="3">
    <location>
        <begin position="536"/>
        <end position="616"/>
    </location>
</feature>
<gene>
    <name evidence="4" type="ORF">HO173_013359</name>
</gene>
<keyword evidence="2" id="KW-0597">Phosphoprotein</keyword>
<dbReference type="SUPFAM" id="SSF56801">
    <property type="entry name" value="Acetyl-CoA synthetase-like"/>
    <property type="match status" value="1"/>
</dbReference>
<dbReference type="Pfam" id="PF00550">
    <property type="entry name" value="PP-binding"/>
    <property type="match status" value="1"/>
</dbReference>
<dbReference type="PROSITE" id="PS00012">
    <property type="entry name" value="PHOSPHOPANTETHEINE"/>
    <property type="match status" value="1"/>
</dbReference>
<dbReference type="Pfam" id="PF07993">
    <property type="entry name" value="NAD_binding_4"/>
    <property type="match status" value="1"/>
</dbReference>
<dbReference type="Gene3D" id="3.40.50.720">
    <property type="entry name" value="NAD(P)-binding Rossmann-like Domain"/>
    <property type="match status" value="1"/>
</dbReference>
<dbReference type="SUPFAM" id="SSF47336">
    <property type="entry name" value="ACP-like"/>
    <property type="match status" value="1"/>
</dbReference>
<sequence>MSNDDAENPEIELSRFQLLHEVFRHRAADPIQRPLMAFPKSGFADYEYFTGRVLDHFTDTAAWHYAKANIQTPTDLSRVALLGPTNLEWVVSFFGLSRAGYTVLTLSPRLSAPAIVKLMQETHCECLIYHESPKLLAVMIEVVTLMSLQTLPILSRHDYDTPKGPAPPFERDIDVAEERRRPATISHSSGSTGLPKPIEVVHERYTMAYAIGPGDRDFVTLPLYHSFALYVCPARMYQRKTVFFLNPHLPLTCEGLTAAIREARPGTLCAVPYVLKLLAEQKSGIDALKQIDQVVFTGSQCPDDLGDQLVEKGVNLATLMGSSECGFLGTSIGRPADDKAWNYLRPPPALMKDIYPKPIAADTFEFVFLKNHPGRNISNSDDPPNSFHSRDIFTPHKTIPGAWKFLGRIDDRVTLMNGEKVLPLPIEGSIRQHKLVREAVVFGIGRVIPGLLVFRSQTAKDLGDKDFIETVWPIVDAANCVAEGFSQIGVDMVVPMPAGVSIPLTDKGSIIRAQVYNVFAKEIEEAYVCQEGTIIIDGAELETHLLSLGQQILGPQLSDPKDDLFTLGMNSLQAIQMRGFILRDLYLGGNGRKLSQNLIFENGNIANLAKHLEDVRSSRSVVKEKPIAVMKDLISKFSAFEKHIPGANETCKTHTIILTGATGGVGAHILTLLLNQPSISQIYCLIRGADPLPRLQKSFQDKRLPPLSSPKLRILASDLSDPHLGLSPADYTTLKSSTTHIIHCAWPVNFQLGLASFIPSLHGLQNLIQLSLSGTLPMPARLIFCSSISVALGTPGPTRIPEAPIKSLEQVSLTGYAASKLVGEQIVQAAVENHGARATVLRIGQVVGDTKAGVWNDTEAFPLIIRSAVTMGVLPEMDTPCQWLPVDTLAEAVLEVVMLRDGQTSGAAAAVSEREGQLFYNLRSPHTFSWTPDLCSALHATELSAFENITFKDWLDRLRSLSADTHSSTGGKTSEAADPNRNPAIKLVDFFAENFAENNANSEVVFEIGEAEKASPALRNAPKVTESGLLGKMVEVWMERWMGKRDV</sequence>
<proteinExistence type="predicted"/>
<dbReference type="Gene3D" id="3.40.50.12780">
    <property type="entry name" value="N-terminal domain of ligase-like"/>
    <property type="match status" value="1"/>
</dbReference>
<dbReference type="Pfam" id="PF00501">
    <property type="entry name" value="AMP-binding"/>
    <property type="match status" value="1"/>
</dbReference>
<dbReference type="PROSITE" id="PS00455">
    <property type="entry name" value="AMP_BINDING"/>
    <property type="match status" value="1"/>
</dbReference>
<dbReference type="InterPro" id="IPR009081">
    <property type="entry name" value="PP-bd_ACP"/>
</dbReference>
<dbReference type="EMBL" id="JACCJC010000146">
    <property type="protein sequence ID" value="KAF6222550.1"/>
    <property type="molecule type" value="Genomic_DNA"/>
</dbReference>
<dbReference type="Proteomes" id="UP000578531">
    <property type="component" value="Unassembled WGS sequence"/>
</dbReference>
<dbReference type="Pfam" id="PF23562">
    <property type="entry name" value="AMP-binding_C_3"/>
    <property type="match status" value="1"/>
</dbReference>
<dbReference type="Gene3D" id="1.10.1200.10">
    <property type="entry name" value="ACP-like"/>
    <property type="match status" value="1"/>
</dbReference>
<evidence type="ECO:0000313" key="5">
    <source>
        <dbReference type="Proteomes" id="UP000578531"/>
    </source>
</evidence>
<keyword evidence="1" id="KW-0596">Phosphopantetheine</keyword>
<dbReference type="InterPro" id="IPR036291">
    <property type="entry name" value="NAD(P)-bd_dom_sf"/>
</dbReference>
<dbReference type="InterPro" id="IPR051414">
    <property type="entry name" value="Adenylate-forming_Reductase"/>
</dbReference>
<evidence type="ECO:0000259" key="3">
    <source>
        <dbReference type="PROSITE" id="PS50075"/>
    </source>
</evidence>
<dbReference type="InterPro" id="IPR006162">
    <property type="entry name" value="Ppantetheine_attach_site"/>
</dbReference>
<name>A0A8H6CFS2_9LECA</name>